<accession>A0A0F5MZA6</accession>
<evidence type="ECO:0000313" key="2">
    <source>
        <dbReference type="EMBL" id="KKC00101.1"/>
    </source>
</evidence>
<dbReference type="PATRIC" id="fig|342002.3.peg.244"/>
<dbReference type="InterPro" id="IPR016572">
    <property type="entry name" value="UCP010611"/>
</dbReference>
<dbReference type="AlphaFoldDB" id="A0A0F5MZA6"/>
<reference evidence="5" key="1">
    <citation type="submission" date="2015-04" db="EMBL/GenBank/DDBJ databases">
        <title>Genome sequence of Mycobacterium arupense GUC1.</title>
        <authorList>
            <person name="Greninger A.L."/>
            <person name="Cunningham G."/>
            <person name="Chiu C.Y."/>
            <person name="Miller S."/>
        </authorList>
    </citation>
    <scope>NUCLEOTIDE SEQUENCE [LARGE SCALE GENOMIC DNA]</scope>
    <source>
        <strain evidence="5">GUC1</strain>
    </source>
</reference>
<dbReference type="Proteomes" id="UP000034416">
    <property type="component" value="Unassembled WGS sequence"/>
</dbReference>
<evidence type="ECO:0000313" key="7">
    <source>
        <dbReference type="Proteomes" id="UP000321797"/>
    </source>
</evidence>
<name>A0A0F5MZA6_9MYCO</name>
<proteinExistence type="predicted"/>
<dbReference type="NCBIfam" id="TIGR04529">
    <property type="entry name" value="MTB_hemophore"/>
    <property type="match status" value="1"/>
</dbReference>
<keyword evidence="1" id="KW-0732">Signal</keyword>
<evidence type="ECO:0000256" key="1">
    <source>
        <dbReference type="SAM" id="SignalP"/>
    </source>
</evidence>
<dbReference type="RefSeq" id="WP_046188762.1">
    <property type="nucleotide sequence ID" value="NZ_JACKUJ010000045.1"/>
</dbReference>
<feature type="chain" id="PRO_5044542234" evidence="1">
    <location>
        <begin position="25"/>
        <end position="112"/>
    </location>
</feature>
<sequence length="112" mass="11335">MASLSLTRLAVAAGSLALSLTAGAGLAAASPDLGPIINTTCTYSQVHQALVAENPAAAAEFDASPNGPGMLQMFLNAPPAKRQQLAGMVQAMPEAQQYVGTITSVANSCNNY</sequence>
<dbReference type="EMBL" id="LASW01000018">
    <property type="protein sequence ID" value="KKC00101.1"/>
    <property type="molecule type" value="Genomic_DNA"/>
</dbReference>
<comment type="caution">
    <text evidence="2">The sequence shown here is derived from an EMBL/GenBank/DDBJ whole genome shotgun (WGS) entry which is preliminary data.</text>
</comment>
<dbReference type="Proteomes" id="UP000321797">
    <property type="component" value="Unassembled WGS sequence"/>
</dbReference>
<keyword evidence="6" id="KW-1185">Reference proteome</keyword>
<evidence type="ECO:0000313" key="6">
    <source>
        <dbReference type="Proteomes" id="UP000192327"/>
    </source>
</evidence>
<organism evidence="2 5">
    <name type="scientific">Mycolicibacter arupensis</name>
    <dbReference type="NCBI Taxonomy" id="342002"/>
    <lineage>
        <taxon>Bacteria</taxon>
        <taxon>Bacillati</taxon>
        <taxon>Actinomycetota</taxon>
        <taxon>Actinomycetes</taxon>
        <taxon>Mycobacteriales</taxon>
        <taxon>Mycobacteriaceae</taxon>
        <taxon>Mycolicibacter</taxon>
    </lineage>
</organism>
<protein>
    <submittedName>
        <fullName evidence="3">Hemophore-related protein</fullName>
    </submittedName>
</protein>
<dbReference type="STRING" id="342002.BST15_13620"/>
<reference evidence="2" key="2">
    <citation type="submission" date="2015-04" db="EMBL/GenBank/DDBJ databases">
        <title>Genome sequence of Mycobacterium arupense strain GUC1.</title>
        <authorList>
            <person name="Greninger A.L."/>
            <person name="Cunningham G."/>
            <person name="Chiu C.Y."/>
            <person name="Miller S."/>
        </authorList>
    </citation>
    <scope>NUCLEOTIDE SEQUENCE</scope>
    <source>
        <strain evidence="2">GUC1</strain>
    </source>
</reference>
<evidence type="ECO:0000313" key="4">
    <source>
        <dbReference type="EMBL" id="TXI55482.1"/>
    </source>
</evidence>
<reference evidence="4 7" key="4">
    <citation type="submission" date="2018-09" db="EMBL/GenBank/DDBJ databases">
        <title>Metagenome Assembled Genomes from an Advanced Water Purification Facility.</title>
        <authorList>
            <person name="Stamps B.W."/>
            <person name="Spear J.R."/>
        </authorList>
    </citation>
    <scope>NUCLEOTIDE SEQUENCE [LARGE SCALE GENOMIC DNA]</scope>
    <source>
        <strain evidence="4">Bin_29_2</strain>
    </source>
</reference>
<dbReference type="OrthoDB" id="4563701at2"/>
<dbReference type="EMBL" id="MVHH01000028">
    <property type="protein sequence ID" value="OQZ95838.1"/>
    <property type="molecule type" value="Genomic_DNA"/>
</dbReference>
<dbReference type="PIRSF" id="PIRSF010611">
    <property type="entry name" value="UCP010611"/>
    <property type="match status" value="1"/>
</dbReference>
<dbReference type="Proteomes" id="UP000192327">
    <property type="component" value="Unassembled WGS sequence"/>
</dbReference>
<dbReference type="InterPro" id="IPR032407">
    <property type="entry name" value="MHB"/>
</dbReference>
<feature type="signal peptide" evidence="1">
    <location>
        <begin position="1"/>
        <end position="24"/>
    </location>
</feature>
<evidence type="ECO:0000313" key="5">
    <source>
        <dbReference type="Proteomes" id="UP000034416"/>
    </source>
</evidence>
<evidence type="ECO:0000313" key="3">
    <source>
        <dbReference type="EMBL" id="OQZ95838.1"/>
    </source>
</evidence>
<dbReference type="EMBL" id="SSGD01000067">
    <property type="protein sequence ID" value="TXI55482.1"/>
    <property type="molecule type" value="Genomic_DNA"/>
</dbReference>
<dbReference type="GO" id="GO:0020037">
    <property type="term" value="F:heme binding"/>
    <property type="evidence" value="ECO:0007669"/>
    <property type="project" value="InterPro"/>
</dbReference>
<reference evidence="3 6" key="3">
    <citation type="submission" date="2016-12" db="EMBL/GenBank/DDBJ databases">
        <title>The new phylogeny of genus Mycobacterium.</title>
        <authorList>
            <person name="Tortoli E."/>
            <person name="Trovato A."/>
            <person name="Cirillo D.M."/>
        </authorList>
    </citation>
    <scope>NUCLEOTIDE SEQUENCE [LARGE SCALE GENOMIC DNA]</scope>
    <source>
        <strain evidence="3 6">DSM 44942</strain>
    </source>
</reference>
<gene>
    <name evidence="3" type="ORF">BST15_13620</name>
    <name evidence="4" type="ORF">E6Q54_12400</name>
    <name evidence="2" type="ORF">WR43_06435</name>
</gene>